<dbReference type="EMBL" id="JBHSNM010000001">
    <property type="protein sequence ID" value="MFC5568805.1"/>
    <property type="molecule type" value="Genomic_DNA"/>
</dbReference>
<protein>
    <recommendedName>
        <fullName evidence="4">Lipoprotein</fullName>
    </recommendedName>
</protein>
<gene>
    <name evidence="2" type="ORF">ACFPN1_01835</name>
</gene>
<feature type="signal peptide" evidence="1">
    <location>
        <begin position="1"/>
        <end position="18"/>
    </location>
</feature>
<dbReference type="RefSeq" id="WP_386752490.1">
    <property type="nucleotide sequence ID" value="NZ_JBHSNM010000001.1"/>
</dbReference>
<name>A0ABW0SJN0_9GAMM</name>
<organism evidence="2 3">
    <name type="scientific">Lysobacter yangpyeongensis</name>
    <dbReference type="NCBI Taxonomy" id="346182"/>
    <lineage>
        <taxon>Bacteria</taxon>
        <taxon>Pseudomonadati</taxon>
        <taxon>Pseudomonadota</taxon>
        <taxon>Gammaproteobacteria</taxon>
        <taxon>Lysobacterales</taxon>
        <taxon>Lysobacteraceae</taxon>
        <taxon>Lysobacter</taxon>
    </lineage>
</organism>
<proteinExistence type="predicted"/>
<keyword evidence="1" id="KW-0732">Signal</keyword>
<feature type="chain" id="PRO_5045142262" description="Lipoprotein" evidence="1">
    <location>
        <begin position="19"/>
        <end position="458"/>
    </location>
</feature>
<dbReference type="PROSITE" id="PS51257">
    <property type="entry name" value="PROKAR_LIPOPROTEIN"/>
    <property type="match status" value="1"/>
</dbReference>
<comment type="caution">
    <text evidence="2">The sequence shown here is derived from an EMBL/GenBank/DDBJ whole genome shotgun (WGS) entry which is preliminary data.</text>
</comment>
<evidence type="ECO:0008006" key="4">
    <source>
        <dbReference type="Google" id="ProtNLM"/>
    </source>
</evidence>
<evidence type="ECO:0000313" key="3">
    <source>
        <dbReference type="Proteomes" id="UP001596036"/>
    </source>
</evidence>
<accession>A0ABW0SJN0</accession>
<dbReference type="Proteomes" id="UP001596036">
    <property type="component" value="Unassembled WGS sequence"/>
</dbReference>
<sequence length="458" mass="50283">MNDRAPLRLLLPIAAVMAAMFVGGCTPQASIEAECRAHPVVMPAQPLRTDGYYAATAALRGEDALDWAARMLLRRGFEQVETDGRAFASVAGGHPAYARLRIGRGEGECAAMHAHLEGMHPQRRGSFTRQLADMGMRPSECLVVEPRDVPGSRYRLEALDLSPRRHWYDGITARYLLRTDYRLRDTRAPDVAPPLAHIRSTTLSYQVTVSGYPVYGCGRTRELRRLQEELLQPLHPGREPAAVSGSPESASTASASTASIVRAASAPFAVVAERPLQVLSRQPGTGAIDWREHNRLGEVRPPPLANATVSTAGGWTLRLAGADDRWHEVPLPWISERTEATADAERMYVDQPFWLLATPRGGVAFFAIWRRVYDGGTGAARLTYAEYDATGTPLRRIEAPLPLAAGVNPFMAHPGVPQWDGNALRFRVIELATPPVGAAERGTYPLVRTSEYRWDVLD</sequence>
<evidence type="ECO:0000256" key="1">
    <source>
        <dbReference type="SAM" id="SignalP"/>
    </source>
</evidence>
<reference evidence="3" key="1">
    <citation type="journal article" date="2019" name="Int. J. Syst. Evol. Microbiol.">
        <title>The Global Catalogue of Microorganisms (GCM) 10K type strain sequencing project: providing services to taxonomists for standard genome sequencing and annotation.</title>
        <authorList>
            <consortium name="The Broad Institute Genomics Platform"/>
            <consortium name="The Broad Institute Genome Sequencing Center for Infectious Disease"/>
            <person name="Wu L."/>
            <person name="Ma J."/>
        </authorList>
    </citation>
    <scope>NUCLEOTIDE SEQUENCE [LARGE SCALE GENOMIC DNA]</scope>
    <source>
        <strain evidence="3">KACC 11407</strain>
    </source>
</reference>
<evidence type="ECO:0000313" key="2">
    <source>
        <dbReference type="EMBL" id="MFC5568805.1"/>
    </source>
</evidence>
<keyword evidence="3" id="KW-1185">Reference proteome</keyword>